<dbReference type="GO" id="GO:0000160">
    <property type="term" value="P:phosphorelay signal transduction system"/>
    <property type="evidence" value="ECO:0007669"/>
    <property type="project" value="UniProtKB-KW"/>
</dbReference>
<dbReference type="PANTHER" id="PTHR35807">
    <property type="entry name" value="TRANSCRIPTIONAL REGULATOR REDD-RELATED"/>
    <property type="match status" value="1"/>
</dbReference>
<dbReference type="CDD" id="cd00383">
    <property type="entry name" value="trans_reg_C"/>
    <property type="match status" value="1"/>
</dbReference>
<evidence type="ECO:0000256" key="4">
    <source>
        <dbReference type="ARBA" id="ARBA00023125"/>
    </source>
</evidence>
<dbReference type="InterPro" id="IPR051677">
    <property type="entry name" value="AfsR-DnrI-RedD_regulator"/>
</dbReference>
<evidence type="ECO:0000256" key="7">
    <source>
        <dbReference type="SAM" id="MobiDB-lite"/>
    </source>
</evidence>
<evidence type="ECO:0000256" key="3">
    <source>
        <dbReference type="ARBA" id="ARBA00023015"/>
    </source>
</evidence>
<keyword evidence="5" id="KW-0804">Transcription</keyword>
<dbReference type="AlphaFoldDB" id="M4MGE8"/>
<feature type="region of interest" description="Disordered" evidence="7">
    <location>
        <begin position="47"/>
        <end position="67"/>
    </location>
</feature>
<feature type="non-terminal residue" evidence="9">
    <location>
        <position position="404"/>
    </location>
</feature>
<protein>
    <submittedName>
        <fullName evidence="9">Pathway specific regulatory protein TylT</fullName>
    </submittedName>
</protein>
<dbReference type="GO" id="GO:0003677">
    <property type="term" value="F:DNA binding"/>
    <property type="evidence" value="ECO:0007669"/>
    <property type="project" value="UniProtKB-UniRule"/>
</dbReference>
<dbReference type="SMART" id="SM00862">
    <property type="entry name" value="Trans_reg_C"/>
    <property type="match status" value="1"/>
</dbReference>
<dbReference type="Pfam" id="PF03704">
    <property type="entry name" value="BTAD"/>
    <property type="match status" value="1"/>
</dbReference>
<dbReference type="SUPFAM" id="SSF48452">
    <property type="entry name" value="TPR-like"/>
    <property type="match status" value="1"/>
</dbReference>
<reference evidence="9" key="1">
    <citation type="journal article" date="2014" name="Appl. Microbiol. Biotechnol.">
        <title>Characterization of mutations in regulatory genes of Tyl cluster leading to overexpression of tylosin in mutant ?-1 of Streptomyces fradiae NRRL-2702.</title>
        <authorList>
            <person name="Khaliq S."/>
            <person name="Ghauri M.A."/>
            <person name="Akhtar K."/>
        </authorList>
    </citation>
    <scope>NUCLEOTIDE SEQUENCE</scope>
    <source>
        <strain evidence="9">NRRL-2702</strain>
    </source>
</reference>
<sequence>MVRRTDHRRSRHGTAQVRVPCSRWLPAAPPRAGRASRNGAAMTAGATIPATISGPGGRPPADPRAGGVREAVRGVPAHGSGGTEFRLLGPVGIRNGGTGTDIVPWGSKQRALLSALVLHAGRLLSVDQLAEELWGDRPPANAANALQAHVARLRRLLPGPEGTVPGHEWITTLPTGYRLSLGDATTDVQHFHRLSAEGRAAAAGDPGRARLLRRALALWRGPALQDTGRYGPLCTGEADRLEENRLTALEILYEMSLCCARPGEIIGELENLVADHPLRERFYDLLMLALYRSGRQAEALGVYERARRRLVEALGIEPGPVLRCRMEAILDHAPGLSAPAPPEAGYPAAENRPGSRELGSEIAWLRLNRRQIALAQRVDERRFDALAARTPPTLYTADLLRIHR</sequence>
<keyword evidence="3" id="KW-0805">Transcription regulation</keyword>
<organism evidence="9">
    <name type="scientific">Streptomyces fradiae</name>
    <name type="common">Streptomyces roseoflavus</name>
    <dbReference type="NCBI Taxonomy" id="1906"/>
    <lineage>
        <taxon>Bacteria</taxon>
        <taxon>Bacillati</taxon>
        <taxon>Actinomycetota</taxon>
        <taxon>Actinomycetes</taxon>
        <taxon>Kitasatosporales</taxon>
        <taxon>Streptomycetaceae</taxon>
        <taxon>Streptomyces</taxon>
    </lineage>
</organism>
<feature type="domain" description="OmpR/PhoB-type" evidence="8">
    <location>
        <begin position="73"/>
        <end position="181"/>
    </location>
</feature>
<evidence type="ECO:0000256" key="6">
    <source>
        <dbReference type="PROSITE-ProRule" id="PRU01091"/>
    </source>
</evidence>
<dbReference type="InterPro" id="IPR005158">
    <property type="entry name" value="BTAD"/>
</dbReference>
<gene>
    <name evidence="9" type="primary">tylT</name>
</gene>
<proteinExistence type="inferred from homology"/>
<dbReference type="InterPro" id="IPR011990">
    <property type="entry name" value="TPR-like_helical_dom_sf"/>
</dbReference>
<dbReference type="Pfam" id="PF00486">
    <property type="entry name" value="Trans_reg_C"/>
    <property type="match status" value="1"/>
</dbReference>
<dbReference type="SMR" id="M4MGE8"/>
<name>M4MGE8_STRFR</name>
<evidence type="ECO:0000313" key="9">
    <source>
        <dbReference type="EMBL" id="AGG68812.1"/>
    </source>
</evidence>
<dbReference type="SMART" id="SM01043">
    <property type="entry name" value="BTAD"/>
    <property type="match status" value="1"/>
</dbReference>
<dbReference type="PROSITE" id="PS51755">
    <property type="entry name" value="OMPR_PHOB"/>
    <property type="match status" value="1"/>
</dbReference>
<dbReference type="CDD" id="cd15831">
    <property type="entry name" value="BTAD"/>
    <property type="match status" value="1"/>
</dbReference>
<evidence type="ECO:0000259" key="8">
    <source>
        <dbReference type="PROSITE" id="PS51755"/>
    </source>
</evidence>
<evidence type="ECO:0000256" key="1">
    <source>
        <dbReference type="ARBA" id="ARBA00005820"/>
    </source>
</evidence>
<accession>M4MGE8</accession>
<dbReference type="InterPro" id="IPR001867">
    <property type="entry name" value="OmpR/PhoB-type_DNA-bd"/>
</dbReference>
<dbReference type="SUPFAM" id="SSF46894">
    <property type="entry name" value="C-terminal effector domain of the bipartite response regulators"/>
    <property type="match status" value="1"/>
</dbReference>
<keyword evidence="4 6" id="KW-0238">DNA-binding</keyword>
<comment type="similarity">
    <text evidence="1">Belongs to the AfsR/DnrI/RedD regulatory family.</text>
</comment>
<dbReference type="PANTHER" id="PTHR35807:SF1">
    <property type="entry name" value="TRANSCRIPTIONAL REGULATOR REDD"/>
    <property type="match status" value="1"/>
</dbReference>
<evidence type="ECO:0000256" key="2">
    <source>
        <dbReference type="ARBA" id="ARBA00023012"/>
    </source>
</evidence>
<dbReference type="Gene3D" id="1.25.40.10">
    <property type="entry name" value="Tetratricopeptide repeat domain"/>
    <property type="match status" value="1"/>
</dbReference>
<evidence type="ECO:0000256" key="5">
    <source>
        <dbReference type="ARBA" id="ARBA00023163"/>
    </source>
</evidence>
<dbReference type="InterPro" id="IPR036388">
    <property type="entry name" value="WH-like_DNA-bd_sf"/>
</dbReference>
<dbReference type="EMBL" id="KC432580">
    <property type="protein sequence ID" value="AGG68812.1"/>
    <property type="molecule type" value="Genomic_DNA"/>
</dbReference>
<dbReference type="InterPro" id="IPR016032">
    <property type="entry name" value="Sig_transdc_resp-reg_C-effctor"/>
</dbReference>
<dbReference type="GO" id="GO:0006355">
    <property type="term" value="P:regulation of DNA-templated transcription"/>
    <property type="evidence" value="ECO:0007669"/>
    <property type="project" value="InterPro"/>
</dbReference>
<feature type="DNA-binding region" description="OmpR/PhoB-type" evidence="6">
    <location>
        <begin position="73"/>
        <end position="181"/>
    </location>
</feature>
<dbReference type="Gene3D" id="1.10.10.10">
    <property type="entry name" value="Winged helix-like DNA-binding domain superfamily/Winged helix DNA-binding domain"/>
    <property type="match status" value="1"/>
</dbReference>
<keyword evidence="2" id="KW-0902">Two-component regulatory system</keyword>